<accession>A2ZBQ1</accession>
<gene>
    <name evidence="2" type="ORF">OsI_35201</name>
</gene>
<dbReference type="AlphaFoldDB" id="A2ZBQ1"/>
<feature type="transmembrane region" description="Helical" evidence="1">
    <location>
        <begin position="50"/>
        <end position="69"/>
    </location>
</feature>
<keyword evidence="1" id="KW-0812">Transmembrane</keyword>
<reference evidence="2 3" key="1">
    <citation type="journal article" date="2005" name="PLoS Biol.">
        <title>The genomes of Oryza sativa: a history of duplications.</title>
        <authorList>
            <person name="Yu J."/>
            <person name="Wang J."/>
            <person name="Lin W."/>
            <person name="Li S."/>
            <person name="Li H."/>
            <person name="Zhou J."/>
            <person name="Ni P."/>
            <person name="Dong W."/>
            <person name="Hu S."/>
            <person name="Zeng C."/>
            <person name="Zhang J."/>
            <person name="Zhang Y."/>
            <person name="Li R."/>
            <person name="Xu Z."/>
            <person name="Li S."/>
            <person name="Li X."/>
            <person name="Zheng H."/>
            <person name="Cong L."/>
            <person name="Lin L."/>
            <person name="Yin J."/>
            <person name="Geng J."/>
            <person name="Li G."/>
            <person name="Shi J."/>
            <person name="Liu J."/>
            <person name="Lv H."/>
            <person name="Li J."/>
            <person name="Wang J."/>
            <person name="Deng Y."/>
            <person name="Ran L."/>
            <person name="Shi X."/>
            <person name="Wang X."/>
            <person name="Wu Q."/>
            <person name="Li C."/>
            <person name="Ren X."/>
            <person name="Wang J."/>
            <person name="Wang X."/>
            <person name="Li D."/>
            <person name="Liu D."/>
            <person name="Zhang X."/>
            <person name="Ji Z."/>
            <person name="Zhao W."/>
            <person name="Sun Y."/>
            <person name="Zhang Z."/>
            <person name="Bao J."/>
            <person name="Han Y."/>
            <person name="Dong L."/>
            <person name="Ji J."/>
            <person name="Chen P."/>
            <person name="Wu S."/>
            <person name="Liu J."/>
            <person name="Xiao Y."/>
            <person name="Bu D."/>
            <person name="Tan J."/>
            <person name="Yang L."/>
            <person name="Ye C."/>
            <person name="Zhang J."/>
            <person name="Xu J."/>
            <person name="Zhou Y."/>
            <person name="Yu Y."/>
            <person name="Zhang B."/>
            <person name="Zhuang S."/>
            <person name="Wei H."/>
            <person name="Liu B."/>
            <person name="Lei M."/>
            <person name="Yu H."/>
            <person name="Li Y."/>
            <person name="Xu H."/>
            <person name="Wei S."/>
            <person name="He X."/>
            <person name="Fang L."/>
            <person name="Zhang Z."/>
            <person name="Zhang Y."/>
            <person name="Huang X."/>
            <person name="Su Z."/>
            <person name="Tong W."/>
            <person name="Li J."/>
            <person name="Tong Z."/>
            <person name="Li S."/>
            <person name="Ye J."/>
            <person name="Wang L."/>
            <person name="Fang L."/>
            <person name="Lei T."/>
            <person name="Chen C."/>
            <person name="Chen H."/>
            <person name="Xu Z."/>
            <person name="Li H."/>
            <person name="Huang H."/>
            <person name="Zhang F."/>
            <person name="Xu H."/>
            <person name="Li N."/>
            <person name="Zhao C."/>
            <person name="Li S."/>
            <person name="Dong L."/>
            <person name="Huang Y."/>
            <person name="Li L."/>
            <person name="Xi Y."/>
            <person name="Qi Q."/>
            <person name="Li W."/>
            <person name="Zhang B."/>
            <person name="Hu W."/>
            <person name="Zhang Y."/>
            <person name="Tian X."/>
            <person name="Jiao Y."/>
            <person name="Liang X."/>
            <person name="Jin J."/>
            <person name="Gao L."/>
            <person name="Zheng W."/>
            <person name="Hao B."/>
            <person name="Liu S."/>
            <person name="Wang W."/>
            <person name="Yuan L."/>
            <person name="Cao M."/>
            <person name="McDermott J."/>
            <person name="Samudrala R."/>
            <person name="Wang J."/>
            <person name="Wong G.K."/>
            <person name="Yang H."/>
        </authorList>
    </citation>
    <scope>NUCLEOTIDE SEQUENCE [LARGE SCALE GENOMIC DNA]</scope>
    <source>
        <strain evidence="3">cv. 93-11</strain>
    </source>
</reference>
<organism evidence="2 3">
    <name type="scientific">Oryza sativa subsp. indica</name>
    <name type="common">Rice</name>
    <dbReference type="NCBI Taxonomy" id="39946"/>
    <lineage>
        <taxon>Eukaryota</taxon>
        <taxon>Viridiplantae</taxon>
        <taxon>Streptophyta</taxon>
        <taxon>Embryophyta</taxon>
        <taxon>Tracheophyta</taxon>
        <taxon>Spermatophyta</taxon>
        <taxon>Magnoliopsida</taxon>
        <taxon>Liliopsida</taxon>
        <taxon>Poales</taxon>
        <taxon>Poaceae</taxon>
        <taxon>BOP clade</taxon>
        <taxon>Oryzoideae</taxon>
        <taxon>Oryzeae</taxon>
        <taxon>Oryzinae</taxon>
        <taxon>Oryza</taxon>
        <taxon>Oryza sativa</taxon>
    </lineage>
</organism>
<dbReference type="EMBL" id="CM000136">
    <property type="protein sequence ID" value="EAY80035.1"/>
    <property type="molecule type" value="Genomic_DNA"/>
</dbReference>
<feature type="transmembrane region" description="Helical" evidence="1">
    <location>
        <begin position="96"/>
        <end position="117"/>
    </location>
</feature>
<keyword evidence="1" id="KW-1133">Transmembrane helix</keyword>
<dbReference type="Proteomes" id="UP000007015">
    <property type="component" value="Chromosome 11"/>
</dbReference>
<dbReference type="Gramene" id="BGIOSGA034457-TA">
    <property type="protein sequence ID" value="BGIOSGA034457-PA"/>
    <property type="gene ID" value="BGIOSGA034457"/>
</dbReference>
<evidence type="ECO:0000313" key="2">
    <source>
        <dbReference type="EMBL" id="EAY80035.1"/>
    </source>
</evidence>
<keyword evidence="1" id="KW-0472">Membrane</keyword>
<feature type="transmembrane region" description="Helical" evidence="1">
    <location>
        <begin position="129"/>
        <end position="154"/>
    </location>
</feature>
<proteinExistence type="predicted"/>
<protein>
    <submittedName>
        <fullName evidence="2">Uncharacterized protein</fullName>
    </submittedName>
</protein>
<keyword evidence="3" id="KW-1185">Reference proteome</keyword>
<evidence type="ECO:0000313" key="3">
    <source>
        <dbReference type="Proteomes" id="UP000007015"/>
    </source>
</evidence>
<name>A2ZBQ1_ORYSI</name>
<evidence type="ECO:0000256" key="1">
    <source>
        <dbReference type="SAM" id="Phobius"/>
    </source>
</evidence>
<sequence>MADQIEFRQTWVANYLTGQIRNHHQYKDADVIAFHILFIGLTRHNTGKVLIEYGGLALQLVAVFVYVMLKVGDKKYVLSEERNKILTHSEAKTHNIGLLSFFMIAVLAAIIQIQFQFPFPENYSTLAKAIGIFGMFFQDMTIAALIVNCVLFAARYIGPKTIKEYFFPPSPPTETRQEYFTRTLALLHKDDFPSAVQRADEKHD</sequence>
<dbReference type="HOGENOM" id="CLU_1328206_0_0_1"/>